<dbReference type="PANTHER" id="PTHR46050:SF29">
    <property type="entry name" value="TPR REPEAT-CONTAINING THIOREDOXIN TTL4"/>
    <property type="match status" value="1"/>
</dbReference>
<keyword evidence="2" id="KW-1185">Reference proteome</keyword>
<dbReference type="InterPro" id="IPR011990">
    <property type="entry name" value="TPR-like_helical_dom_sf"/>
</dbReference>
<dbReference type="InterPro" id="IPR044534">
    <property type="entry name" value="TTL1-4"/>
</dbReference>
<comment type="caution">
    <text evidence="1">The sequence shown here is derived from an EMBL/GenBank/DDBJ whole genome shotgun (WGS) entry which is preliminary data.</text>
</comment>
<proteinExistence type="predicted"/>
<accession>A0A835LEV2</accession>
<evidence type="ECO:0000313" key="1">
    <source>
        <dbReference type="EMBL" id="KAF9589852.1"/>
    </source>
</evidence>
<dbReference type="PANTHER" id="PTHR46050">
    <property type="entry name" value="TPR REPEAT-CONTAINING THIOREDOXIN"/>
    <property type="match status" value="1"/>
</dbReference>
<dbReference type="GO" id="GO:0005737">
    <property type="term" value="C:cytoplasm"/>
    <property type="evidence" value="ECO:0007669"/>
    <property type="project" value="TreeGrafter"/>
</dbReference>
<dbReference type="AlphaFoldDB" id="A0A835LEV2"/>
<reference evidence="1 2" key="1">
    <citation type="submission" date="2020-10" db="EMBL/GenBank/DDBJ databases">
        <title>The Coptis chinensis genome and diversification of protoberbering-type alkaloids.</title>
        <authorList>
            <person name="Wang B."/>
            <person name="Shu S."/>
            <person name="Song C."/>
            <person name="Liu Y."/>
        </authorList>
    </citation>
    <scope>NUCLEOTIDE SEQUENCE [LARGE SCALE GENOMIC DNA]</scope>
    <source>
        <strain evidence="1">HL-2020</strain>
        <tissue evidence="1">Leaf</tissue>
    </source>
</reference>
<name>A0A835LEV2_9MAGN</name>
<dbReference type="EMBL" id="JADFTS010000009">
    <property type="protein sequence ID" value="KAF9589852.1"/>
    <property type="molecule type" value="Genomic_DNA"/>
</dbReference>
<evidence type="ECO:0000313" key="2">
    <source>
        <dbReference type="Proteomes" id="UP000631114"/>
    </source>
</evidence>
<gene>
    <name evidence="1" type="ORF">IFM89_028787</name>
</gene>
<dbReference type="Gene3D" id="1.25.40.10">
    <property type="entry name" value="Tetratricopeptide repeat domain"/>
    <property type="match status" value="1"/>
</dbReference>
<protein>
    <submittedName>
        <fullName evidence="1">Uncharacterized protein</fullName>
    </submittedName>
</protein>
<dbReference type="Proteomes" id="UP000631114">
    <property type="component" value="Unassembled WGS sequence"/>
</dbReference>
<sequence length="145" mass="16338">MYDIDIRRDIFRRRFVCQSYCNHCTLDNAACRSNRAASLTVLGRLAEAVRDCDEAVWLDPGYSRVHQWLASLHLHTLQLAEQHLNKCLDAMRIGDWKSAMREGDVAIAAGAYSFPQLFTCRAEALLKLHSLVDAGAGLSNIPKFE</sequence>
<dbReference type="SUPFAM" id="SSF48452">
    <property type="entry name" value="TPR-like"/>
    <property type="match status" value="1"/>
</dbReference>
<dbReference type="OrthoDB" id="1673032at2759"/>
<organism evidence="1 2">
    <name type="scientific">Coptis chinensis</name>
    <dbReference type="NCBI Taxonomy" id="261450"/>
    <lineage>
        <taxon>Eukaryota</taxon>
        <taxon>Viridiplantae</taxon>
        <taxon>Streptophyta</taxon>
        <taxon>Embryophyta</taxon>
        <taxon>Tracheophyta</taxon>
        <taxon>Spermatophyta</taxon>
        <taxon>Magnoliopsida</taxon>
        <taxon>Ranunculales</taxon>
        <taxon>Ranunculaceae</taxon>
        <taxon>Coptidoideae</taxon>
        <taxon>Coptis</taxon>
    </lineage>
</organism>